<comment type="caution">
    <text evidence="2">The sequence shown here is derived from an EMBL/GenBank/DDBJ whole genome shotgun (WGS) entry which is preliminary data.</text>
</comment>
<evidence type="ECO:0000313" key="2">
    <source>
        <dbReference type="EMBL" id="GIX85649.1"/>
    </source>
</evidence>
<accession>A0AAV4NQ29</accession>
<organism evidence="2 3">
    <name type="scientific">Caerostris extrusa</name>
    <name type="common">Bark spider</name>
    <name type="synonym">Caerostris bankana</name>
    <dbReference type="NCBI Taxonomy" id="172846"/>
    <lineage>
        <taxon>Eukaryota</taxon>
        <taxon>Metazoa</taxon>
        <taxon>Ecdysozoa</taxon>
        <taxon>Arthropoda</taxon>
        <taxon>Chelicerata</taxon>
        <taxon>Arachnida</taxon>
        <taxon>Araneae</taxon>
        <taxon>Araneomorphae</taxon>
        <taxon>Entelegynae</taxon>
        <taxon>Araneoidea</taxon>
        <taxon>Araneidae</taxon>
        <taxon>Caerostris</taxon>
    </lineage>
</organism>
<reference evidence="2 3" key="1">
    <citation type="submission" date="2021-06" db="EMBL/GenBank/DDBJ databases">
        <title>Caerostris extrusa draft genome.</title>
        <authorList>
            <person name="Kono N."/>
            <person name="Arakawa K."/>
        </authorList>
    </citation>
    <scope>NUCLEOTIDE SEQUENCE [LARGE SCALE GENOMIC DNA]</scope>
</reference>
<dbReference type="AlphaFoldDB" id="A0AAV4NQ29"/>
<evidence type="ECO:0000256" key="1">
    <source>
        <dbReference type="SAM" id="MobiDB-lite"/>
    </source>
</evidence>
<sequence length="98" mass="10952">MSGREKHMNLGYVGIRANNISSRACIRARANKNYVILFFKGIPILSPEHSPKKQNTSSPVEQPAINKSKHMEIDGTSYPPRPKSPNKDGFVTPPKHLK</sequence>
<gene>
    <name evidence="2" type="ORF">CEXT_164041</name>
</gene>
<evidence type="ECO:0000313" key="3">
    <source>
        <dbReference type="Proteomes" id="UP001054945"/>
    </source>
</evidence>
<proteinExistence type="predicted"/>
<name>A0AAV4NQ29_CAEEX</name>
<protein>
    <submittedName>
        <fullName evidence="2">Uncharacterized protein</fullName>
    </submittedName>
</protein>
<feature type="region of interest" description="Disordered" evidence="1">
    <location>
        <begin position="45"/>
        <end position="98"/>
    </location>
</feature>
<dbReference type="Proteomes" id="UP001054945">
    <property type="component" value="Unassembled WGS sequence"/>
</dbReference>
<keyword evidence="3" id="KW-1185">Reference proteome</keyword>
<dbReference type="EMBL" id="BPLR01021084">
    <property type="protein sequence ID" value="GIX85649.1"/>
    <property type="molecule type" value="Genomic_DNA"/>
</dbReference>